<proteinExistence type="predicted"/>
<evidence type="ECO:0000313" key="1">
    <source>
        <dbReference type="EMBL" id="KAG5193884.1"/>
    </source>
</evidence>
<accession>A0A836CQH9</accession>
<dbReference type="Proteomes" id="UP000664991">
    <property type="component" value="Unassembled WGS sequence"/>
</dbReference>
<organism evidence="1 2">
    <name type="scientific">Ovis aries</name>
    <name type="common">Sheep</name>
    <dbReference type="NCBI Taxonomy" id="9940"/>
    <lineage>
        <taxon>Eukaryota</taxon>
        <taxon>Metazoa</taxon>
        <taxon>Chordata</taxon>
        <taxon>Craniata</taxon>
        <taxon>Vertebrata</taxon>
        <taxon>Euteleostomi</taxon>
        <taxon>Mammalia</taxon>
        <taxon>Eutheria</taxon>
        <taxon>Laurasiatheria</taxon>
        <taxon>Artiodactyla</taxon>
        <taxon>Ruminantia</taxon>
        <taxon>Pecora</taxon>
        <taxon>Bovidae</taxon>
        <taxon>Caprinae</taxon>
        <taxon>Ovis</taxon>
    </lineage>
</organism>
<sequence length="264" mass="29695">MVTVKLSDHEPTFTQQMAKWIEVTESPCLGVQFQARNMTMRVRRPLKGTLRKKIRSYATPSKKVKKTREPNCFLRSSAREKLNQSRKRILCVICLVPKDDLSLTLECGHVVPPERAPSLGLSVQTVSPRSQNFLFPGITDFKIHQLIFIALFLHGMRIPEAQGLSLLWLLSGTLSRVNEWPKEGQKGPWKFTMGILEVQKKAGLRNLILELKLGLEGYGWSSVPPVETLSQHRKGTVVVSLCTLVPWLQCLQGLPSASLAFQSP</sequence>
<gene>
    <name evidence="1" type="ORF">JEQ12_020245</name>
</gene>
<name>A0A836CQH9_SHEEP</name>
<reference evidence="1 2" key="1">
    <citation type="submission" date="2020-12" db="EMBL/GenBank/DDBJ databases">
        <title>De novo assembly of Tibetan sheep genome.</title>
        <authorList>
            <person name="Li X."/>
        </authorList>
    </citation>
    <scope>NUCLEOTIDE SEQUENCE [LARGE SCALE GENOMIC DNA]</scope>
    <source>
        <tissue evidence="1">Heart</tissue>
    </source>
</reference>
<comment type="caution">
    <text evidence="1">The sequence shown here is derived from an EMBL/GenBank/DDBJ whole genome shotgun (WGS) entry which is preliminary data.</text>
</comment>
<evidence type="ECO:0000313" key="2">
    <source>
        <dbReference type="Proteomes" id="UP000664991"/>
    </source>
</evidence>
<dbReference type="AlphaFoldDB" id="A0A836CQH9"/>
<dbReference type="EMBL" id="JAEMGP010000027">
    <property type="protein sequence ID" value="KAG5193884.1"/>
    <property type="molecule type" value="Genomic_DNA"/>
</dbReference>
<protein>
    <submittedName>
        <fullName evidence="1">Uncharacterized protein</fullName>
    </submittedName>
</protein>